<evidence type="ECO:0000256" key="3">
    <source>
        <dbReference type="ARBA" id="ARBA00023002"/>
    </source>
</evidence>
<dbReference type="PANTHER" id="PTHR13914">
    <property type="entry name" value="PROLINE OXIDASE"/>
    <property type="match status" value="1"/>
</dbReference>
<feature type="domain" description="Proline dehydrogenase" evidence="7">
    <location>
        <begin position="97"/>
        <end position="425"/>
    </location>
</feature>
<evidence type="ECO:0000256" key="5">
    <source>
        <dbReference type="RuleBase" id="RU364054"/>
    </source>
</evidence>
<evidence type="ECO:0000259" key="7">
    <source>
        <dbReference type="Pfam" id="PF01619"/>
    </source>
</evidence>
<keyword evidence="3 5" id="KW-0560">Oxidoreductase</keyword>
<comment type="function">
    <text evidence="5">Converts proline to delta-1-pyrroline-5-carboxylate.</text>
</comment>
<dbReference type="EMBL" id="KV878586">
    <property type="protein sequence ID" value="OJJ59098.1"/>
    <property type="molecule type" value="Genomic_DNA"/>
</dbReference>
<organism evidence="8 9">
    <name type="scientific">Aspergillus sydowii CBS 593.65</name>
    <dbReference type="NCBI Taxonomy" id="1036612"/>
    <lineage>
        <taxon>Eukaryota</taxon>
        <taxon>Fungi</taxon>
        <taxon>Dikarya</taxon>
        <taxon>Ascomycota</taxon>
        <taxon>Pezizomycotina</taxon>
        <taxon>Eurotiomycetes</taxon>
        <taxon>Eurotiomycetidae</taxon>
        <taxon>Eurotiales</taxon>
        <taxon>Aspergillaceae</taxon>
        <taxon>Aspergillus</taxon>
        <taxon>Aspergillus subgen. Nidulantes</taxon>
    </lineage>
</organism>
<dbReference type="Proteomes" id="UP000184356">
    <property type="component" value="Unassembled WGS sequence"/>
</dbReference>
<evidence type="ECO:0000313" key="8">
    <source>
        <dbReference type="EMBL" id="OJJ59098.1"/>
    </source>
</evidence>
<keyword evidence="5" id="KW-0274">FAD</keyword>
<dbReference type="EC" id="1.5.5.2" evidence="2 5"/>
<evidence type="ECO:0000256" key="4">
    <source>
        <dbReference type="ARBA" id="ARBA00023062"/>
    </source>
</evidence>
<reference evidence="9" key="1">
    <citation type="journal article" date="2017" name="Genome Biol.">
        <title>Comparative genomics reveals high biological diversity and specific adaptations in the industrially and medically important fungal genus Aspergillus.</title>
        <authorList>
            <person name="de Vries R.P."/>
            <person name="Riley R."/>
            <person name="Wiebenga A."/>
            <person name="Aguilar-Osorio G."/>
            <person name="Amillis S."/>
            <person name="Uchima C.A."/>
            <person name="Anderluh G."/>
            <person name="Asadollahi M."/>
            <person name="Askin M."/>
            <person name="Barry K."/>
            <person name="Battaglia E."/>
            <person name="Bayram O."/>
            <person name="Benocci T."/>
            <person name="Braus-Stromeyer S.A."/>
            <person name="Caldana C."/>
            <person name="Canovas D."/>
            <person name="Cerqueira G.C."/>
            <person name="Chen F."/>
            <person name="Chen W."/>
            <person name="Choi C."/>
            <person name="Clum A."/>
            <person name="Dos Santos R.A."/>
            <person name="Damasio A.R."/>
            <person name="Diallinas G."/>
            <person name="Emri T."/>
            <person name="Fekete E."/>
            <person name="Flipphi M."/>
            <person name="Freyberg S."/>
            <person name="Gallo A."/>
            <person name="Gournas C."/>
            <person name="Habgood R."/>
            <person name="Hainaut M."/>
            <person name="Harispe M.L."/>
            <person name="Henrissat B."/>
            <person name="Hilden K.S."/>
            <person name="Hope R."/>
            <person name="Hossain A."/>
            <person name="Karabika E."/>
            <person name="Karaffa L."/>
            <person name="Karanyi Z."/>
            <person name="Krasevec N."/>
            <person name="Kuo A."/>
            <person name="Kusch H."/>
            <person name="LaButti K."/>
            <person name="Lagendijk E.L."/>
            <person name="Lapidus A."/>
            <person name="Levasseur A."/>
            <person name="Lindquist E."/>
            <person name="Lipzen A."/>
            <person name="Logrieco A.F."/>
            <person name="MacCabe A."/>
            <person name="Maekelae M.R."/>
            <person name="Malavazi I."/>
            <person name="Melin P."/>
            <person name="Meyer V."/>
            <person name="Mielnichuk N."/>
            <person name="Miskei M."/>
            <person name="Molnar A.P."/>
            <person name="Mule G."/>
            <person name="Ngan C.Y."/>
            <person name="Orejas M."/>
            <person name="Orosz E."/>
            <person name="Ouedraogo J.P."/>
            <person name="Overkamp K.M."/>
            <person name="Park H.-S."/>
            <person name="Perrone G."/>
            <person name="Piumi F."/>
            <person name="Punt P.J."/>
            <person name="Ram A.F."/>
            <person name="Ramon A."/>
            <person name="Rauscher S."/>
            <person name="Record E."/>
            <person name="Riano-Pachon D.M."/>
            <person name="Robert V."/>
            <person name="Roehrig J."/>
            <person name="Ruller R."/>
            <person name="Salamov A."/>
            <person name="Salih N.S."/>
            <person name="Samson R.A."/>
            <person name="Sandor E."/>
            <person name="Sanguinetti M."/>
            <person name="Schuetze T."/>
            <person name="Sepcic K."/>
            <person name="Shelest E."/>
            <person name="Sherlock G."/>
            <person name="Sophianopoulou V."/>
            <person name="Squina F.M."/>
            <person name="Sun H."/>
            <person name="Susca A."/>
            <person name="Todd R.B."/>
            <person name="Tsang A."/>
            <person name="Unkles S.E."/>
            <person name="van de Wiele N."/>
            <person name="van Rossen-Uffink D."/>
            <person name="Oliveira J.V."/>
            <person name="Vesth T.C."/>
            <person name="Visser J."/>
            <person name="Yu J.-H."/>
            <person name="Zhou M."/>
            <person name="Andersen M.R."/>
            <person name="Archer D.B."/>
            <person name="Baker S.E."/>
            <person name="Benoit I."/>
            <person name="Brakhage A.A."/>
            <person name="Braus G.H."/>
            <person name="Fischer R."/>
            <person name="Frisvad J.C."/>
            <person name="Goldman G.H."/>
            <person name="Houbraken J."/>
            <person name="Oakley B."/>
            <person name="Pocsi I."/>
            <person name="Scazzocchio C."/>
            <person name="Seiboth B."/>
            <person name="vanKuyk P.A."/>
            <person name="Wortman J."/>
            <person name="Dyer P.S."/>
            <person name="Grigoriev I.V."/>
        </authorList>
    </citation>
    <scope>NUCLEOTIDE SEQUENCE [LARGE SCALE GENOMIC DNA]</scope>
    <source>
        <strain evidence="9">CBS 593.65</strain>
    </source>
</reference>
<gene>
    <name evidence="8" type="ORF">ASPSYDRAFT_58265</name>
</gene>
<keyword evidence="4 5" id="KW-0642">Proline metabolism</keyword>
<dbReference type="PANTHER" id="PTHR13914:SF34">
    <property type="entry name" value="PROLINE DEHYDROGENASE"/>
    <property type="match status" value="1"/>
</dbReference>
<dbReference type="VEuPathDB" id="FungiDB:ASPSYDRAFT_58265"/>
<dbReference type="GO" id="GO:0004657">
    <property type="term" value="F:proline dehydrogenase activity"/>
    <property type="evidence" value="ECO:0007669"/>
    <property type="project" value="UniProtKB-EC"/>
</dbReference>
<keyword evidence="5" id="KW-0285">Flavoprotein</keyword>
<dbReference type="InterPro" id="IPR029041">
    <property type="entry name" value="FAD-linked_oxidoreductase-like"/>
</dbReference>
<dbReference type="GO" id="GO:0005739">
    <property type="term" value="C:mitochondrion"/>
    <property type="evidence" value="ECO:0007669"/>
    <property type="project" value="TreeGrafter"/>
</dbReference>
<comment type="similarity">
    <text evidence="1 5">Belongs to the proline oxidase family.</text>
</comment>
<protein>
    <recommendedName>
        <fullName evidence="2 5">Proline dehydrogenase</fullName>
        <ecNumber evidence="2 5">1.5.5.2</ecNumber>
    </recommendedName>
</protein>
<keyword evidence="9" id="KW-1185">Reference proteome</keyword>
<dbReference type="GO" id="GO:0071949">
    <property type="term" value="F:FAD binding"/>
    <property type="evidence" value="ECO:0007669"/>
    <property type="project" value="TreeGrafter"/>
</dbReference>
<evidence type="ECO:0000256" key="6">
    <source>
        <dbReference type="SAM" id="MobiDB-lite"/>
    </source>
</evidence>
<dbReference type="GO" id="GO:0010133">
    <property type="term" value="P:L-proline catabolic process to L-glutamate"/>
    <property type="evidence" value="ECO:0007669"/>
    <property type="project" value="TreeGrafter"/>
</dbReference>
<evidence type="ECO:0000256" key="1">
    <source>
        <dbReference type="ARBA" id="ARBA00005869"/>
    </source>
</evidence>
<evidence type="ECO:0000256" key="2">
    <source>
        <dbReference type="ARBA" id="ARBA00012695"/>
    </source>
</evidence>
<dbReference type="RefSeq" id="XP_040702904.1">
    <property type="nucleotide sequence ID" value="XM_040849500.1"/>
</dbReference>
<dbReference type="OrthoDB" id="5464at2759"/>
<dbReference type="Gene3D" id="3.20.20.220">
    <property type="match status" value="1"/>
</dbReference>
<dbReference type="InterPro" id="IPR015659">
    <property type="entry name" value="Proline_oxidase"/>
</dbReference>
<dbReference type="AlphaFoldDB" id="A0A1L9TI42"/>
<proteinExistence type="inferred from homology"/>
<feature type="region of interest" description="Disordered" evidence="6">
    <location>
        <begin position="1"/>
        <end position="25"/>
    </location>
</feature>
<comment type="cofactor">
    <cofactor evidence="5">
        <name>FAD</name>
        <dbReference type="ChEBI" id="CHEBI:57692"/>
    </cofactor>
</comment>
<accession>A0A1L9TI42</accession>
<dbReference type="STRING" id="1036612.A0A1L9TI42"/>
<dbReference type="InterPro" id="IPR002872">
    <property type="entry name" value="Proline_DH_dom"/>
</dbReference>
<dbReference type="SUPFAM" id="SSF51730">
    <property type="entry name" value="FAD-linked oxidoreductase"/>
    <property type="match status" value="1"/>
</dbReference>
<comment type="catalytic activity">
    <reaction evidence="5">
        <text>L-proline + a quinone = (S)-1-pyrroline-5-carboxylate + a quinol + H(+)</text>
        <dbReference type="Rhea" id="RHEA:23784"/>
        <dbReference type="ChEBI" id="CHEBI:15378"/>
        <dbReference type="ChEBI" id="CHEBI:17388"/>
        <dbReference type="ChEBI" id="CHEBI:24646"/>
        <dbReference type="ChEBI" id="CHEBI:60039"/>
        <dbReference type="ChEBI" id="CHEBI:132124"/>
        <dbReference type="EC" id="1.5.5.2"/>
    </reaction>
</comment>
<evidence type="ECO:0000313" key="9">
    <source>
        <dbReference type="Proteomes" id="UP000184356"/>
    </source>
</evidence>
<dbReference type="Pfam" id="PF01619">
    <property type="entry name" value="Pro_dh"/>
    <property type="match status" value="1"/>
</dbReference>
<sequence>MRRRSTARLDAPPVTKEPTSQIPPLGRMPMSVLLRSLAFTTIMSTSLLKPAMGFMKLMASHDARLFSPEKNPLVRLALRSSFYKQFAAGENEEEVGRTIRQIKGQGFTGVILGYAREIVVARRGRVPESVESPTEAELGDIEAWKQGTRRTLKMVGPGDFLAIKYTGAGRIAVDACLQGLPLPPQPIKEAMDEICEEARAQGSRIWIDAEQTVVQQTMDLWVIDLMRRHNRESTPLVYNTVQSYLKSARDNVTNHLRLASTEGWTLGLKIVRGAYIANEPRDVIHETKKDTDDSYNGIVSCLLSREFPDKSAATSDPYPIFPNMHLFVASHNAETIQNAYALHSDRTRKGLPTIPVEYGQIQGMADDLSCDLLSWRQADLQSSDERVRFAAPRPFKCLSWGTTTELVQNLYRRAVENTDAVQRSRNMASALRAELWRRTGGRLLGST</sequence>
<name>A0A1L9TI42_9EURO</name>
<dbReference type="GeneID" id="63765573"/>